<reference evidence="1" key="1">
    <citation type="submission" date="2023-03" db="EMBL/GenBank/DDBJ databases">
        <title>Edaphobacter sp.</title>
        <authorList>
            <person name="Huber K.J."/>
            <person name="Papendorf J."/>
            <person name="Pilke C."/>
            <person name="Bunk B."/>
            <person name="Sproeer C."/>
            <person name="Pester M."/>
        </authorList>
    </citation>
    <scope>NUCLEOTIDE SEQUENCE</scope>
    <source>
        <strain evidence="1">DSM 110680</strain>
    </source>
</reference>
<dbReference type="RefSeq" id="WP_348263897.1">
    <property type="nucleotide sequence ID" value="NZ_CP121196.1"/>
</dbReference>
<dbReference type="EMBL" id="CP121196">
    <property type="protein sequence ID" value="XBH18671.1"/>
    <property type="molecule type" value="Genomic_DNA"/>
</dbReference>
<proteinExistence type="predicted"/>
<dbReference type="AlphaFoldDB" id="A0AAU7DMQ4"/>
<sequence>MPDRIWIFTCLTVFQLLSPLVWCQNQSTTEQLAHTQSIGDLVQSEQAVKALPVTRGGPNGSFAPIHILYIHGINQIGPGDSMPLRKSICKYLHKCTVSDLRRVYVDSGAFAMDGKWPALLYLNNPIWTSRQDWNASAPFIDRYEITGSGKVTIVLDELNWWPLVYAVKCKFLIKSDALLTGPAKGLLNVCRPQETKPDPASPEHFLEYQWLSSSDLAGIEGKPRHADVVNRNLKSGLMDWGFGDAVLALGPMRDILASGIRQMMMKSLELSGVDLESTQPYDNGSPTFFITHSLGSYLVLDALDTGILGARQTELADFRITANEKRAVDYLSEHTVGFYFLANQVALLGLARLSLESDAHDGAPPPAELTADPALGISRWATMRKAYLERRSPSAPAPQIIAFSDASDLLTWSVPDIAGVRVVNIPVRNSGFKIPPFLDGPVGAHGNYATDITVFRTIFEPKQK</sequence>
<organism evidence="1">
    <name type="scientific">Telmatobacter sp. DSM 110680</name>
    <dbReference type="NCBI Taxonomy" id="3036704"/>
    <lineage>
        <taxon>Bacteria</taxon>
        <taxon>Pseudomonadati</taxon>
        <taxon>Acidobacteriota</taxon>
        <taxon>Terriglobia</taxon>
        <taxon>Terriglobales</taxon>
        <taxon>Acidobacteriaceae</taxon>
        <taxon>Telmatobacter</taxon>
    </lineage>
</organism>
<accession>A0AAU7DMQ4</accession>
<protein>
    <submittedName>
        <fullName evidence="1">Uncharacterized protein</fullName>
    </submittedName>
</protein>
<gene>
    <name evidence="1" type="ORF">P8935_05010</name>
</gene>
<evidence type="ECO:0000313" key="1">
    <source>
        <dbReference type="EMBL" id="XBH18671.1"/>
    </source>
</evidence>
<name>A0AAU7DMQ4_9BACT</name>